<dbReference type="EMBL" id="GGEC01075808">
    <property type="protein sequence ID" value="MBX56292.1"/>
    <property type="molecule type" value="Transcribed_RNA"/>
</dbReference>
<sequence>MVMIIYAGYACQKAWIDSSITHEILKMFHCQLIKFH</sequence>
<accession>A0A2P2PNH8</accession>
<organism evidence="1">
    <name type="scientific">Rhizophora mucronata</name>
    <name type="common">Asiatic mangrove</name>
    <dbReference type="NCBI Taxonomy" id="61149"/>
    <lineage>
        <taxon>Eukaryota</taxon>
        <taxon>Viridiplantae</taxon>
        <taxon>Streptophyta</taxon>
        <taxon>Embryophyta</taxon>
        <taxon>Tracheophyta</taxon>
        <taxon>Spermatophyta</taxon>
        <taxon>Magnoliopsida</taxon>
        <taxon>eudicotyledons</taxon>
        <taxon>Gunneridae</taxon>
        <taxon>Pentapetalae</taxon>
        <taxon>rosids</taxon>
        <taxon>fabids</taxon>
        <taxon>Malpighiales</taxon>
        <taxon>Rhizophoraceae</taxon>
        <taxon>Rhizophora</taxon>
    </lineage>
</organism>
<protein>
    <submittedName>
        <fullName evidence="1">Uncharacterized protein</fullName>
    </submittedName>
</protein>
<proteinExistence type="predicted"/>
<name>A0A2P2PNH8_RHIMU</name>
<dbReference type="AlphaFoldDB" id="A0A2P2PNH8"/>
<evidence type="ECO:0000313" key="1">
    <source>
        <dbReference type="EMBL" id="MBX56292.1"/>
    </source>
</evidence>
<reference evidence="1" key="1">
    <citation type="submission" date="2018-02" db="EMBL/GenBank/DDBJ databases">
        <title>Rhizophora mucronata_Transcriptome.</title>
        <authorList>
            <person name="Meera S.P."/>
            <person name="Sreeshan A."/>
            <person name="Augustine A."/>
        </authorList>
    </citation>
    <scope>NUCLEOTIDE SEQUENCE</scope>
    <source>
        <tissue evidence="1">Leaf</tissue>
    </source>
</reference>